<comment type="caution">
    <text evidence="1">The sequence shown here is derived from an EMBL/GenBank/DDBJ whole genome shotgun (WGS) entry which is preliminary data.</text>
</comment>
<dbReference type="OrthoDB" id="1425703at2"/>
<gene>
    <name evidence="1" type="ORF">DDE18_00755</name>
</gene>
<reference evidence="1 2" key="1">
    <citation type="submission" date="2018-04" db="EMBL/GenBank/DDBJ databases">
        <title>Genome of Nocardioides gansuensis WSJ-1.</title>
        <authorList>
            <person name="Wu S."/>
            <person name="Wang G."/>
        </authorList>
    </citation>
    <scope>NUCLEOTIDE SEQUENCE [LARGE SCALE GENOMIC DNA]</scope>
    <source>
        <strain evidence="1 2">WSJ-1</strain>
    </source>
</reference>
<dbReference type="EMBL" id="QDGZ01000001">
    <property type="protein sequence ID" value="PVG84206.1"/>
    <property type="molecule type" value="Genomic_DNA"/>
</dbReference>
<organism evidence="1 2">
    <name type="scientific">Nocardioides gansuensis</name>
    <dbReference type="NCBI Taxonomy" id="2138300"/>
    <lineage>
        <taxon>Bacteria</taxon>
        <taxon>Bacillati</taxon>
        <taxon>Actinomycetota</taxon>
        <taxon>Actinomycetes</taxon>
        <taxon>Propionibacteriales</taxon>
        <taxon>Nocardioidaceae</taxon>
        <taxon>Nocardioides</taxon>
    </lineage>
</organism>
<dbReference type="InterPro" id="IPR024787">
    <property type="entry name" value="EcsC"/>
</dbReference>
<keyword evidence="2" id="KW-1185">Reference proteome</keyword>
<sequence length="245" mass="25300">MGLFDMFTPKDDQVKDTRSALEAAADPTVLGGDGRLDQAMSKLVTMLLDLGLDGKGPIDSATQVAEEALLKAGSPEAAVHRVARGAMTRGAIGGFVTGVGGFVTMPVALPANVLEFYVQATRMVGAIATLRGYDVDDPQIRTAVLLTLVGSRSDEVLRKAGMATGGSRLVTIALRNVPPAALMVINKAVGFNLMKGVGTKALGKLGRGVPLVGGVIGGGVDGFMMKKIADHAMQEFPRRVTAPGA</sequence>
<dbReference type="AlphaFoldDB" id="A0A2T8FES3"/>
<evidence type="ECO:0000313" key="1">
    <source>
        <dbReference type="EMBL" id="PVG84206.1"/>
    </source>
</evidence>
<protein>
    <recommendedName>
        <fullName evidence="3">EcsC family protein</fullName>
    </recommendedName>
</protein>
<name>A0A2T8FES3_9ACTN</name>
<evidence type="ECO:0000313" key="2">
    <source>
        <dbReference type="Proteomes" id="UP000246018"/>
    </source>
</evidence>
<proteinExistence type="predicted"/>
<dbReference type="Pfam" id="PF12787">
    <property type="entry name" value="EcsC"/>
    <property type="match status" value="1"/>
</dbReference>
<evidence type="ECO:0008006" key="3">
    <source>
        <dbReference type="Google" id="ProtNLM"/>
    </source>
</evidence>
<dbReference type="Proteomes" id="UP000246018">
    <property type="component" value="Unassembled WGS sequence"/>
</dbReference>
<accession>A0A2T8FES3</accession>